<feature type="coiled-coil region" evidence="1">
    <location>
        <begin position="878"/>
        <end position="926"/>
    </location>
</feature>
<evidence type="ECO:0000256" key="3">
    <source>
        <dbReference type="SAM" id="SignalP"/>
    </source>
</evidence>
<dbReference type="SUPFAM" id="SSF103515">
    <property type="entry name" value="Autotransporter"/>
    <property type="match status" value="1"/>
</dbReference>
<name>A0A377J573_9HELI</name>
<dbReference type="EMBL" id="UGHV01000001">
    <property type="protein sequence ID" value="STO97455.1"/>
    <property type="molecule type" value="Genomic_DNA"/>
</dbReference>
<protein>
    <recommendedName>
        <fullName evidence="6">Autotransporter domain-containing protein</fullName>
    </recommendedName>
</protein>
<accession>A0A377J573</accession>
<dbReference type="AlphaFoldDB" id="A0A377J573"/>
<organism evidence="4 5">
    <name type="scientific">Helicobacter canis</name>
    <dbReference type="NCBI Taxonomy" id="29419"/>
    <lineage>
        <taxon>Bacteria</taxon>
        <taxon>Pseudomonadati</taxon>
        <taxon>Campylobacterota</taxon>
        <taxon>Epsilonproteobacteria</taxon>
        <taxon>Campylobacterales</taxon>
        <taxon>Helicobacteraceae</taxon>
        <taxon>Helicobacter</taxon>
    </lineage>
</organism>
<feature type="signal peptide" evidence="3">
    <location>
        <begin position="1"/>
        <end position="46"/>
    </location>
</feature>
<feature type="coiled-coil region" evidence="1">
    <location>
        <begin position="816"/>
        <end position="850"/>
    </location>
</feature>
<evidence type="ECO:0008006" key="6">
    <source>
        <dbReference type="Google" id="ProtNLM"/>
    </source>
</evidence>
<gene>
    <name evidence="4" type="ORF">NCTC12410_01286</name>
</gene>
<dbReference type="InterPro" id="IPR036709">
    <property type="entry name" value="Autotransporte_beta_dom_sf"/>
</dbReference>
<evidence type="ECO:0000313" key="4">
    <source>
        <dbReference type="EMBL" id="STO97455.1"/>
    </source>
</evidence>
<keyword evidence="1" id="KW-0175">Coiled coil</keyword>
<evidence type="ECO:0000256" key="2">
    <source>
        <dbReference type="SAM" id="MobiDB-lite"/>
    </source>
</evidence>
<dbReference type="Proteomes" id="UP000254841">
    <property type="component" value="Unassembled WGS sequence"/>
</dbReference>
<feature type="coiled-coil region" evidence="1">
    <location>
        <begin position="751"/>
        <end position="785"/>
    </location>
</feature>
<proteinExistence type="predicted"/>
<feature type="coiled-coil region" evidence="1">
    <location>
        <begin position="682"/>
        <end position="727"/>
    </location>
</feature>
<evidence type="ECO:0000256" key="1">
    <source>
        <dbReference type="SAM" id="Coils"/>
    </source>
</evidence>
<sequence>MRGGGGVYNLSLNAVNPTDSQKLVKSKATRLSLICFLALSSAVASANDIPKNNAQDLIIQGNDGDRYSGKTFADNGTGARENEGSFSNIRSGVVLSRYGNKNDQQIHNYKYAMFAYAYTRRPVQMKPLFYAKSTIDYFELDVSKRGSQDTPMWILSFFVDSSCKQCRRNENLTIKELALKGDTKLEIKLAGGKNTIDTLNHQAKLLHLKVNNENSDKLNITTLNQTGANSDTQIFNKIKVEDFNLSGGKAHQLAGEITNLNITNGTFHQGKHNGGSSGYSDAQITGGTIAKVDLSGNGVFEQIKGSVTTLNQSGGGAIQQGGTITNLNLSGGTFTHNGGTLSNVVLKAGGSGSTFVNGTDSAFDNITQEGGNHTIIGKVAKFTLASGSFTNNGSITTLTTNTTTKQARSGTNFYAAQAAATNHITNNGTIDKLELTKDADSVTNNAVYNTGGGLASGIIKELSVTKGSATINTLNGVGQGTAGNVEPHTLSNINITKDAKLTVDTLSVGLKGNQAIERVTINNDTSTQGTNKEFAVNKIQVTYLDGNFDPAKSISKNLTDYVTSGSHSYVDGASKPTFESSPELQGIGVKFNPDGTPIFEVEASVAASMTSVVVRQSMRRKMLIDTYLAEQNRRSLKNKERRTKQRIEAATLGDARAQYQKDLAKYKLDLAKWDKLASTKENKALIAKYEQEDKAYQKALEQYNKDKKAYEDNRKNLETIAKAKKLKAPIEPKAPVRPNLKPSDKHYKKAMADFTKAQKAYEKAMSNYEQELRIYNEENSKLETIARANNLKAPIAPKAPIRPNLKPNHKDYKRVMAAYESNQRAYQTALKRYELEKKSYEEKRKNLEVLAKTNKFNANLKAPIEPKAPVRPNLKPNHKDYRKAMSKYEQERKDYLKDFKQYEQDKKSYEREYQKLIALADAQSNKLKAPIQPKAPTKPKILASKPEMPQEPKLGEISAELLAKHKVQGDFFIRAYGGTGSHKATNGAQTSSWSVGTLFGSTWDLALGQTSGNIGFYGGYEYIYNGYKQAHIDAQGHTGFLGLRFSHIFAKTKLAGFYYLADINGGYSDISVGQDMNGMRFSANVGNINFGSSFRLGSSVYMYGAKSILFPSVGVGVEGGYLGEFEMRTNRSGELRYGGLSQGYAVTYAQANLNYYQEYGKRLSTTLGGGFRYLMNTDINIMPTLNGKAYTIDEKTGRAAAVHVAPFFYQGTFVINYHTDKLGNFSAGYVAVGGLLGITHNASMRWHYFF</sequence>
<feature type="region of interest" description="Disordered" evidence="2">
    <location>
        <begin position="930"/>
        <end position="949"/>
    </location>
</feature>
<keyword evidence="3" id="KW-0732">Signal</keyword>
<feature type="chain" id="PRO_5016803996" description="Autotransporter domain-containing protein" evidence="3">
    <location>
        <begin position="47"/>
        <end position="1250"/>
    </location>
</feature>
<evidence type="ECO:0000313" key="5">
    <source>
        <dbReference type="Proteomes" id="UP000254841"/>
    </source>
</evidence>
<reference evidence="4 5" key="1">
    <citation type="submission" date="2018-06" db="EMBL/GenBank/DDBJ databases">
        <authorList>
            <consortium name="Pathogen Informatics"/>
            <person name="Doyle S."/>
        </authorList>
    </citation>
    <scope>NUCLEOTIDE SEQUENCE [LARGE SCALE GENOMIC DNA]</scope>
    <source>
        <strain evidence="4 5">NCTC12410</strain>
    </source>
</reference>